<evidence type="ECO:0000256" key="5">
    <source>
        <dbReference type="ARBA" id="ARBA00029447"/>
    </source>
</evidence>
<dbReference type="InterPro" id="IPR003660">
    <property type="entry name" value="HAMP_dom"/>
</dbReference>
<dbReference type="Pfam" id="PF00015">
    <property type="entry name" value="MCPsignal"/>
    <property type="match status" value="1"/>
</dbReference>
<keyword evidence="8" id="KW-0812">Transmembrane</keyword>
<dbReference type="PANTHER" id="PTHR32089">
    <property type="entry name" value="METHYL-ACCEPTING CHEMOTAXIS PROTEIN MCPB"/>
    <property type="match status" value="1"/>
</dbReference>
<evidence type="ECO:0000313" key="11">
    <source>
        <dbReference type="EMBL" id="OIJ12036.1"/>
    </source>
</evidence>
<dbReference type="OrthoDB" id="358716at2"/>
<dbReference type="GO" id="GO:0007165">
    <property type="term" value="P:signal transduction"/>
    <property type="evidence" value="ECO:0007669"/>
    <property type="project" value="UniProtKB-KW"/>
</dbReference>
<keyword evidence="12" id="KW-1185">Reference proteome</keyword>
<dbReference type="GO" id="GO:0006935">
    <property type="term" value="P:chemotaxis"/>
    <property type="evidence" value="ECO:0007669"/>
    <property type="project" value="InterPro"/>
</dbReference>
<dbReference type="PANTHER" id="PTHR32089:SF112">
    <property type="entry name" value="LYSOZYME-LIKE PROTEIN-RELATED"/>
    <property type="match status" value="1"/>
</dbReference>
<evidence type="ECO:0000256" key="4">
    <source>
        <dbReference type="ARBA" id="ARBA00023224"/>
    </source>
</evidence>
<evidence type="ECO:0000256" key="1">
    <source>
        <dbReference type="ARBA" id="ARBA00004236"/>
    </source>
</evidence>
<keyword evidence="8" id="KW-1133">Transmembrane helix</keyword>
<feature type="coiled-coil region" evidence="7">
    <location>
        <begin position="152"/>
        <end position="179"/>
    </location>
</feature>
<dbReference type="Pfam" id="PF12729">
    <property type="entry name" value="4HB_MCP_1"/>
    <property type="match status" value="1"/>
</dbReference>
<dbReference type="Proteomes" id="UP000180098">
    <property type="component" value="Unassembled WGS sequence"/>
</dbReference>
<dbReference type="InterPro" id="IPR024478">
    <property type="entry name" value="HlyB_4HB_MCP"/>
</dbReference>
<dbReference type="SMART" id="SM00283">
    <property type="entry name" value="MA"/>
    <property type="match status" value="1"/>
</dbReference>
<gene>
    <name evidence="11" type="ORF">BKP35_11135</name>
</gene>
<feature type="domain" description="HAMP" evidence="10">
    <location>
        <begin position="212"/>
        <end position="265"/>
    </location>
</feature>
<comment type="similarity">
    <text evidence="5">Belongs to the methyl-accepting chemotaxis (MCP) protein family.</text>
</comment>
<dbReference type="EMBL" id="MLQQ01000023">
    <property type="protein sequence ID" value="OIJ12036.1"/>
    <property type="molecule type" value="Genomic_DNA"/>
</dbReference>
<keyword evidence="7" id="KW-0175">Coiled coil</keyword>
<evidence type="ECO:0000256" key="6">
    <source>
        <dbReference type="PROSITE-ProRule" id="PRU00284"/>
    </source>
</evidence>
<sequence>MKIFRNMKILTKLLVLIAVSMFFLLFVGISSYYQINEMSSASEEMYNERLLPIMWFDEVQINLAHIDAGLLRLILTEDRLEKDTVIADMRDRSLRIDDLLYDYQNKDLENEVVDMIFQLKNRLNEYHRDRQTMVDLAVIQDSEAAFSYYEETEQSRESINELVAELAEYNEVIAGQLNNANQEKASSAAFITFISIAVALLSTLIIGLFLARLITNSFKRLQVVMTEIGEGNLKIDVSSYRAKDEIGQLFTIVETMCNNIRSLIGKINHTTSQVNDASQKLSDGSQQTGEQSAQIATTINDVAEGATKQSDHVSHVLKMMEESVSDVETGSNHANKTLTNAVQSTKVANDGAKAIYESIDHLGELKENVSHATLSIQQLGKRSEEIGGIITAITAISDQTNLLALNAAIEAARAGEHGKGFAVVADEVRKLAEQSNQSAGQITQLINTIQEETLDTVSLMESNLTTVENQVIMIKKGGQALKEIVKQVEDTEVGAHEMKEIFENLRQNSHDVLNAIQDISAIIEDAAASSEEVAASAEQQLATVEEMASSSTNLATTSKQLKQEVEKFKV</sequence>
<dbReference type="GO" id="GO:0005886">
    <property type="term" value="C:plasma membrane"/>
    <property type="evidence" value="ECO:0007669"/>
    <property type="project" value="UniProtKB-SubCell"/>
</dbReference>
<dbReference type="PRINTS" id="PR00260">
    <property type="entry name" value="CHEMTRNSDUCR"/>
</dbReference>
<reference evidence="11 12" key="1">
    <citation type="submission" date="2016-10" db="EMBL/GenBank/DDBJ databases">
        <title>Draft genome sequences of four alkaliphilic bacteria belonging to the Anaerobacillus genus.</title>
        <authorList>
            <person name="Bassil N.M."/>
            <person name="Lloyd J.R."/>
        </authorList>
    </citation>
    <scope>NUCLEOTIDE SEQUENCE [LARGE SCALE GENOMIC DNA]</scope>
    <source>
        <strain evidence="11 12">DSM 15340</strain>
    </source>
</reference>
<dbReference type="Gene3D" id="1.10.287.950">
    <property type="entry name" value="Methyl-accepting chemotaxis protein"/>
    <property type="match status" value="1"/>
</dbReference>
<comment type="subcellular location">
    <subcellularLocation>
        <location evidence="1">Cell membrane</location>
    </subcellularLocation>
</comment>
<keyword evidence="3 8" id="KW-0472">Membrane</keyword>
<dbReference type="CDD" id="cd11386">
    <property type="entry name" value="MCP_signal"/>
    <property type="match status" value="1"/>
</dbReference>
<accession>A0A1S2LI24</accession>
<evidence type="ECO:0000256" key="7">
    <source>
        <dbReference type="SAM" id="Coils"/>
    </source>
</evidence>
<evidence type="ECO:0000259" key="9">
    <source>
        <dbReference type="PROSITE" id="PS50111"/>
    </source>
</evidence>
<dbReference type="PROSITE" id="PS50885">
    <property type="entry name" value="HAMP"/>
    <property type="match status" value="1"/>
</dbReference>
<dbReference type="Pfam" id="PF00672">
    <property type="entry name" value="HAMP"/>
    <property type="match status" value="1"/>
</dbReference>
<evidence type="ECO:0000259" key="10">
    <source>
        <dbReference type="PROSITE" id="PS50885"/>
    </source>
</evidence>
<proteinExistence type="inferred from homology"/>
<feature type="transmembrane region" description="Helical" evidence="8">
    <location>
        <begin position="188"/>
        <end position="211"/>
    </location>
</feature>
<dbReference type="SUPFAM" id="SSF58104">
    <property type="entry name" value="Methyl-accepting chemotaxis protein (MCP) signaling domain"/>
    <property type="match status" value="1"/>
</dbReference>
<dbReference type="CDD" id="cd06225">
    <property type="entry name" value="HAMP"/>
    <property type="match status" value="1"/>
</dbReference>
<organism evidence="11 12">
    <name type="scientific">Anaerobacillus arseniciselenatis</name>
    <dbReference type="NCBI Taxonomy" id="85682"/>
    <lineage>
        <taxon>Bacteria</taxon>
        <taxon>Bacillati</taxon>
        <taxon>Bacillota</taxon>
        <taxon>Bacilli</taxon>
        <taxon>Bacillales</taxon>
        <taxon>Bacillaceae</taxon>
        <taxon>Anaerobacillus</taxon>
    </lineage>
</organism>
<evidence type="ECO:0000256" key="2">
    <source>
        <dbReference type="ARBA" id="ARBA00022475"/>
    </source>
</evidence>
<name>A0A1S2LI24_9BACI</name>
<dbReference type="InterPro" id="IPR004090">
    <property type="entry name" value="Chemotax_Me-accpt_rcpt"/>
</dbReference>
<evidence type="ECO:0000256" key="3">
    <source>
        <dbReference type="ARBA" id="ARBA00023136"/>
    </source>
</evidence>
<protein>
    <recommendedName>
        <fullName evidence="13">Methyl-accepting chemotaxis protein</fullName>
    </recommendedName>
</protein>
<evidence type="ECO:0000313" key="12">
    <source>
        <dbReference type="Proteomes" id="UP000180098"/>
    </source>
</evidence>
<dbReference type="PROSITE" id="PS50111">
    <property type="entry name" value="CHEMOTAXIS_TRANSDUC_2"/>
    <property type="match status" value="1"/>
</dbReference>
<evidence type="ECO:0008006" key="13">
    <source>
        <dbReference type="Google" id="ProtNLM"/>
    </source>
</evidence>
<keyword evidence="4 6" id="KW-0807">Transducer</keyword>
<dbReference type="InterPro" id="IPR004089">
    <property type="entry name" value="MCPsignal_dom"/>
</dbReference>
<keyword evidence="2" id="KW-1003">Cell membrane</keyword>
<dbReference type="Gene3D" id="6.10.340.10">
    <property type="match status" value="1"/>
</dbReference>
<feature type="domain" description="Methyl-accepting transducer" evidence="9">
    <location>
        <begin position="284"/>
        <end position="534"/>
    </location>
</feature>
<dbReference type="GO" id="GO:0004888">
    <property type="term" value="F:transmembrane signaling receptor activity"/>
    <property type="evidence" value="ECO:0007669"/>
    <property type="project" value="InterPro"/>
</dbReference>
<dbReference type="RefSeq" id="WP_071313428.1">
    <property type="nucleotide sequence ID" value="NZ_MLQQ01000023.1"/>
</dbReference>
<evidence type="ECO:0000256" key="8">
    <source>
        <dbReference type="SAM" id="Phobius"/>
    </source>
</evidence>
<dbReference type="SMART" id="SM00304">
    <property type="entry name" value="HAMP"/>
    <property type="match status" value="1"/>
</dbReference>
<comment type="caution">
    <text evidence="11">The sequence shown here is derived from an EMBL/GenBank/DDBJ whole genome shotgun (WGS) entry which is preliminary data.</text>
</comment>
<dbReference type="AlphaFoldDB" id="A0A1S2LI24"/>